<sequence>MGFSLHIHTIHDHLGIVQVVHVRIKSKQHSTVEANALRAAKDAAEENASLIEKKAGAAEEKIKIIEEKATIAEVKVKATKDRALTVKREVAASFLDRSAEDKLKQALVEVSELEKNLAANESMRVTKLDRVKALLSKKIAETENIVREQTELTRRRKAKRDRAFTSRAWIIKRAEEKLASTLVNATKEGFNNCLNQVSLCLGVPSQAELVIATDFLKMVRDDVIVEPDDEEPDFSFVISDLDIRSGGEEEP</sequence>
<organism evidence="1 2">
    <name type="scientific">Bauhinia variegata</name>
    <name type="common">Purple orchid tree</name>
    <name type="synonym">Phanera variegata</name>
    <dbReference type="NCBI Taxonomy" id="167791"/>
    <lineage>
        <taxon>Eukaryota</taxon>
        <taxon>Viridiplantae</taxon>
        <taxon>Streptophyta</taxon>
        <taxon>Embryophyta</taxon>
        <taxon>Tracheophyta</taxon>
        <taxon>Spermatophyta</taxon>
        <taxon>Magnoliopsida</taxon>
        <taxon>eudicotyledons</taxon>
        <taxon>Gunneridae</taxon>
        <taxon>Pentapetalae</taxon>
        <taxon>rosids</taxon>
        <taxon>fabids</taxon>
        <taxon>Fabales</taxon>
        <taxon>Fabaceae</taxon>
        <taxon>Cercidoideae</taxon>
        <taxon>Cercideae</taxon>
        <taxon>Bauhiniinae</taxon>
        <taxon>Bauhinia</taxon>
    </lineage>
</organism>
<comment type="caution">
    <text evidence="1">The sequence shown here is derived from an EMBL/GenBank/DDBJ whole genome shotgun (WGS) entry which is preliminary data.</text>
</comment>
<evidence type="ECO:0000313" key="1">
    <source>
        <dbReference type="EMBL" id="KAI4351326.1"/>
    </source>
</evidence>
<evidence type="ECO:0000313" key="2">
    <source>
        <dbReference type="Proteomes" id="UP000828941"/>
    </source>
</evidence>
<dbReference type="Proteomes" id="UP000828941">
    <property type="component" value="Chromosome 3"/>
</dbReference>
<proteinExistence type="predicted"/>
<name>A0ACB9PS53_BAUVA</name>
<protein>
    <submittedName>
        <fullName evidence="1">Uncharacterized protein</fullName>
    </submittedName>
</protein>
<keyword evidence="2" id="KW-1185">Reference proteome</keyword>
<accession>A0ACB9PS53</accession>
<reference evidence="1 2" key="1">
    <citation type="journal article" date="2022" name="DNA Res.">
        <title>Chromosomal-level genome assembly of the orchid tree Bauhinia variegata (Leguminosae; Cercidoideae) supports the allotetraploid origin hypothesis of Bauhinia.</title>
        <authorList>
            <person name="Zhong Y."/>
            <person name="Chen Y."/>
            <person name="Zheng D."/>
            <person name="Pang J."/>
            <person name="Liu Y."/>
            <person name="Luo S."/>
            <person name="Meng S."/>
            <person name="Qian L."/>
            <person name="Wei D."/>
            <person name="Dai S."/>
            <person name="Zhou R."/>
        </authorList>
    </citation>
    <scope>NUCLEOTIDE SEQUENCE [LARGE SCALE GENOMIC DNA]</scope>
    <source>
        <strain evidence="1">BV-YZ2020</strain>
    </source>
</reference>
<dbReference type="EMBL" id="CM039428">
    <property type="protein sequence ID" value="KAI4351326.1"/>
    <property type="molecule type" value="Genomic_DNA"/>
</dbReference>
<gene>
    <name evidence="1" type="ORF">L6164_005701</name>
</gene>